<dbReference type="InterPro" id="IPR045854">
    <property type="entry name" value="NO2/SO3_Rdtase_4Fe4S_sf"/>
</dbReference>
<feature type="domain" description="Nitrite/Sulfite reductase ferredoxin-like" evidence="18">
    <location>
        <begin position="74"/>
        <end position="134"/>
    </location>
</feature>
<name>A0A368HEI2_9GAMM</name>
<comment type="cofactor">
    <cofactor evidence="1">
        <name>siroheme</name>
        <dbReference type="ChEBI" id="CHEBI:60052"/>
    </cofactor>
</comment>
<dbReference type="GO" id="GO:0020037">
    <property type="term" value="F:heme binding"/>
    <property type="evidence" value="ECO:0007669"/>
    <property type="project" value="InterPro"/>
</dbReference>
<evidence type="ECO:0000259" key="17">
    <source>
        <dbReference type="Pfam" id="PF01077"/>
    </source>
</evidence>
<dbReference type="InterPro" id="IPR036136">
    <property type="entry name" value="Nit/Sulf_reduc_fer-like_dom_sf"/>
</dbReference>
<dbReference type="Gene3D" id="3.30.413.10">
    <property type="entry name" value="Sulfite Reductase Hemoprotein, domain 1"/>
    <property type="match status" value="2"/>
</dbReference>
<comment type="catalytic activity">
    <reaction evidence="14">
        <text>hydrogen sulfide + 3 NADP(+) + 3 H2O = sulfite + 3 NADPH + 4 H(+)</text>
        <dbReference type="Rhea" id="RHEA:13801"/>
        <dbReference type="ChEBI" id="CHEBI:15377"/>
        <dbReference type="ChEBI" id="CHEBI:15378"/>
        <dbReference type="ChEBI" id="CHEBI:17359"/>
        <dbReference type="ChEBI" id="CHEBI:29919"/>
        <dbReference type="ChEBI" id="CHEBI:57783"/>
        <dbReference type="ChEBI" id="CHEBI:58349"/>
        <dbReference type="EC" id="1.8.1.2"/>
    </reaction>
</comment>
<evidence type="ECO:0000256" key="6">
    <source>
        <dbReference type="ARBA" id="ARBA00022485"/>
    </source>
</evidence>
<evidence type="ECO:0000256" key="7">
    <source>
        <dbReference type="ARBA" id="ARBA00022617"/>
    </source>
</evidence>
<dbReference type="GO" id="GO:0004783">
    <property type="term" value="F:sulfite reductase (NADPH) activity"/>
    <property type="evidence" value="ECO:0007669"/>
    <property type="project" value="UniProtKB-EC"/>
</dbReference>
<evidence type="ECO:0000256" key="9">
    <source>
        <dbReference type="ARBA" id="ARBA00022857"/>
    </source>
</evidence>
<dbReference type="PANTHER" id="PTHR11493">
    <property type="entry name" value="SULFITE REDUCTASE [NADPH] SUBUNIT BETA-RELATED"/>
    <property type="match status" value="1"/>
</dbReference>
<evidence type="ECO:0000313" key="20">
    <source>
        <dbReference type="Proteomes" id="UP000253250"/>
    </source>
</evidence>
<evidence type="ECO:0000313" key="19">
    <source>
        <dbReference type="EMBL" id="RCN56845.1"/>
    </source>
</evidence>
<comment type="subunit">
    <text evidence="16">Alpha(8)-beta(8). The alpha component is a flavoprotein, the beta component is a hemoprotein.</text>
</comment>
<comment type="caution">
    <text evidence="19">The sequence shown here is derived from an EMBL/GenBank/DDBJ whole genome shotgun (WGS) entry which is preliminary data.</text>
</comment>
<organism evidence="19 20">
    <name type="scientific">Acidiferrobacter thiooxydans</name>
    <dbReference type="NCBI Taxonomy" id="163359"/>
    <lineage>
        <taxon>Bacteria</taxon>
        <taxon>Pseudomonadati</taxon>
        <taxon>Pseudomonadota</taxon>
        <taxon>Gammaproteobacteria</taxon>
        <taxon>Acidiferrobacterales</taxon>
        <taxon>Acidiferrobacteraceae</taxon>
        <taxon>Acidiferrobacter</taxon>
    </lineage>
</organism>
<sequence>MTKSRSVDHPVTEEETLKAQSRRLRGTIMESLSDLVTGALDAADAKLLKFHGAYGQDDRDVRIERHAQRLEPAHSFMVRVRMPGGVCTPAQWHGLTLLARAQALGALRITTRQTVQFHGVLKPRLKPLMAGLGALGLDSIAACGDVNRNVICHNHPATSAVHRQISDLASALSTAFLPRTGAYCEIWWDEPPGEGAGAEDEPLYGPTYLPRKFKIGIAVPPTNDVDVLAQDLGFIAIVEGDRLAGFNVAVGGGMGATHGDRATYPRLADVIGFCEPGQVLAVAEQLLRIQRDAGDRTNRRHARLKYTIDDRGLAWLRTELAGRLGYALSPARDYRFTTRGDRLGWVEDGEGRSHLTLRVLAGRVHDEGASRLLTALAEVARIHEGDFRLTPNQNLTIAGVSRAQRAVIEDRLAEHGVTWPATPKGVRRDAIACVALPTCGLAMAEAERALPGLLARLEAVLGSLGLDHEAISVRLSGCPNGCARPRLAEIGLVGKGPGRYQLYLGGGFAGERLNAPYRGDLSLDEAVAVLTPLLTDYAMYRYPAERFGDFVIRAGHITMPDVS</sequence>
<dbReference type="NCBIfam" id="NF010029">
    <property type="entry name" value="PRK13504.1"/>
    <property type="match status" value="1"/>
</dbReference>
<comment type="cofactor">
    <cofactor evidence="2">
        <name>[4Fe-4S] cluster</name>
        <dbReference type="ChEBI" id="CHEBI:49883"/>
    </cofactor>
</comment>
<keyword evidence="13" id="KW-0028">Amino-acid biosynthesis</keyword>
<comment type="similarity">
    <text evidence="4">Belongs to the nitrite and sulfite reductase 4Fe-4S domain family.</text>
</comment>
<keyword evidence="13" id="KW-0198">Cysteine biosynthesis</keyword>
<evidence type="ECO:0000256" key="5">
    <source>
        <dbReference type="ARBA" id="ARBA00012604"/>
    </source>
</evidence>
<dbReference type="InterPro" id="IPR006066">
    <property type="entry name" value="NO2/SO3_Rdtase_FeS/sirohaem_BS"/>
</dbReference>
<evidence type="ECO:0000256" key="15">
    <source>
        <dbReference type="ARBA" id="ARBA00057160"/>
    </source>
</evidence>
<dbReference type="EMBL" id="PSYR01000002">
    <property type="protein sequence ID" value="RCN56845.1"/>
    <property type="molecule type" value="Genomic_DNA"/>
</dbReference>
<evidence type="ECO:0000259" key="18">
    <source>
        <dbReference type="Pfam" id="PF03460"/>
    </source>
</evidence>
<evidence type="ECO:0000256" key="10">
    <source>
        <dbReference type="ARBA" id="ARBA00023002"/>
    </source>
</evidence>
<evidence type="ECO:0000256" key="2">
    <source>
        <dbReference type="ARBA" id="ARBA00001966"/>
    </source>
</evidence>
<keyword evidence="9" id="KW-0521">NADP</keyword>
<dbReference type="PRINTS" id="PR00397">
    <property type="entry name" value="SIROHAEM"/>
</dbReference>
<evidence type="ECO:0000256" key="16">
    <source>
        <dbReference type="ARBA" id="ARBA00062253"/>
    </source>
</evidence>
<keyword evidence="20" id="KW-1185">Reference proteome</keyword>
<evidence type="ECO:0000256" key="8">
    <source>
        <dbReference type="ARBA" id="ARBA00022723"/>
    </source>
</evidence>
<evidence type="ECO:0000256" key="4">
    <source>
        <dbReference type="ARBA" id="ARBA00010429"/>
    </source>
</evidence>
<evidence type="ECO:0000256" key="14">
    <source>
        <dbReference type="ARBA" id="ARBA00052219"/>
    </source>
</evidence>
<dbReference type="GO" id="GO:0009337">
    <property type="term" value="C:sulfite reductase complex (NADPH)"/>
    <property type="evidence" value="ECO:0007669"/>
    <property type="project" value="TreeGrafter"/>
</dbReference>
<keyword evidence="7" id="KW-0349">Heme</keyword>
<comment type="function">
    <text evidence="15">Component of the sulfite reductase complex that catalyzes the 6-electron reduction of sulfite to sulfide. This is one of several activities required for the biosynthesis of L-cysteine from sulfate.</text>
</comment>
<protein>
    <recommendedName>
        <fullName evidence="5">assimilatory sulfite reductase (NADPH)</fullName>
        <ecNumber evidence="5">1.8.1.2</ecNumber>
    </recommendedName>
</protein>
<dbReference type="Pfam" id="PF01077">
    <property type="entry name" value="NIR_SIR"/>
    <property type="match status" value="1"/>
</dbReference>
<dbReference type="GO" id="GO:0019344">
    <property type="term" value="P:cysteine biosynthetic process"/>
    <property type="evidence" value="ECO:0007669"/>
    <property type="project" value="UniProtKB-KW"/>
</dbReference>
<keyword evidence="10" id="KW-0560">Oxidoreductase</keyword>
<dbReference type="InterPro" id="IPR006067">
    <property type="entry name" value="NO2/SO3_Rdtase_4Fe4S_dom"/>
</dbReference>
<dbReference type="Pfam" id="PF03460">
    <property type="entry name" value="NIR_SIR_ferr"/>
    <property type="match status" value="2"/>
</dbReference>
<proteinExistence type="inferred from homology"/>
<keyword evidence="8" id="KW-0479">Metal-binding</keyword>
<dbReference type="SUPFAM" id="SSF55124">
    <property type="entry name" value="Nitrite/Sulfite reductase N-terminal domain-like"/>
    <property type="match status" value="2"/>
</dbReference>
<evidence type="ECO:0000256" key="12">
    <source>
        <dbReference type="ARBA" id="ARBA00023014"/>
    </source>
</evidence>
<dbReference type="SUPFAM" id="SSF56014">
    <property type="entry name" value="Nitrite and sulphite reductase 4Fe-4S domain-like"/>
    <property type="match status" value="2"/>
</dbReference>
<dbReference type="GO" id="GO:0051539">
    <property type="term" value="F:4 iron, 4 sulfur cluster binding"/>
    <property type="evidence" value="ECO:0007669"/>
    <property type="project" value="UniProtKB-KW"/>
</dbReference>
<dbReference type="PANTHER" id="PTHR11493:SF47">
    <property type="entry name" value="SULFITE REDUCTASE [NADPH] SUBUNIT BETA"/>
    <property type="match status" value="1"/>
</dbReference>
<dbReference type="Proteomes" id="UP000253250">
    <property type="component" value="Unassembled WGS sequence"/>
</dbReference>
<accession>A0A368HEI2</accession>
<evidence type="ECO:0000256" key="11">
    <source>
        <dbReference type="ARBA" id="ARBA00023004"/>
    </source>
</evidence>
<evidence type="ECO:0000256" key="13">
    <source>
        <dbReference type="ARBA" id="ARBA00023192"/>
    </source>
</evidence>
<reference evidence="19 20" key="1">
    <citation type="submission" date="2018-02" db="EMBL/GenBank/DDBJ databases">
        <title>Insights into the biology of acidophilic members of the Acidiferrobacteraceae family derived from comparative genomic analyses.</title>
        <authorList>
            <person name="Issotta F."/>
            <person name="Thyssen C."/>
            <person name="Mena C."/>
            <person name="Moya A."/>
            <person name="Bellenberg S."/>
            <person name="Sproer C."/>
            <person name="Covarrubias P.C."/>
            <person name="Sand W."/>
            <person name="Quatrini R."/>
            <person name="Vera M."/>
        </authorList>
    </citation>
    <scope>NUCLEOTIDE SEQUENCE [LARGE SCALE GENOMIC DNA]</scope>
    <source>
        <strain evidence="20">m-1</strain>
    </source>
</reference>
<dbReference type="PROSITE" id="PS00365">
    <property type="entry name" value="NIR_SIR"/>
    <property type="match status" value="1"/>
</dbReference>
<evidence type="ECO:0000256" key="1">
    <source>
        <dbReference type="ARBA" id="ARBA00001929"/>
    </source>
</evidence>
<keyword evidence="6" id="KW-0004">4Fe-4S</keyword>
<evidence type="ECO:0000256" key="3">
    <source>
        <dbReference type="ARBA" id="ARBA00004774"/>
    </source>
</evidence>
<feature type="domain" description="Nitrite/sulphite reductase 4Fe-4S" evidence="17">
    <location>
        <begin position="174"/>
        <end position="324"/>
    </location>
</feature>
<keyword evidence="12" id="KW-0411">Iron-sulfur</keyword>
<gene>
    <name evidence="19" type="ORF">C4900_13925</name>
</gene>
<dbReference type="RefSeq" id="WP_114283284.1">
    <property type="nucleotide sequence ID" value="NZ_PSYR01000002.1"/>
</dbReference>
<dbReference type="InterPro" id="IPR045169">
    <property type="entry name" value="NO2/SO3_Rdtase_4Fe4S_prot"/>
</dbReference>
<dbReference type="GO" id="GO:0000103">
    <property type="term" value="P:sulfate assimilation"/>
    <property type="evidence" value="ECO:0007669"/>
    <property type="project" value="TreeGrafter"/>
</dbReference>
<keyword evidence="11" id="KW-0408">Iron</keyword>
<dbReference type="GO" id="GO:0050311">
    <property type="term" value="F:sulfite reductase (ferredoxin) activity"/>
    <property type="evidence" value="ECO:0007669"/>
    <property type="project" value="TreeGrafter"/>
</dbReference>
<comment type="pathway">
    <text evidence="3">Sulfur metabolism; hydrogen sulfide biosynthesis; hydrogen sulfide from sulfite (NADPH route): step 1/1.</text>
</comment>
<dbReference type="FunFam" id="3.30.413.10:FF:000003">
    <property type="entry name" value="Sulfite reductase [NADPH] hemoprotein beta-component"/>
    <property type="match status" value="1"/>
</dbReference>
<dbReference type="OrthoDB" id="3189055at2"/>
<dbReference type="InterPro" id="IPR005117">
    <property type="entry name" value="NiRdtase/SiRdtase_haem-b_fer"/>
</dbReference>
<dbReference type="EC" id="1.8.1.2" evidence="5"/>
<dbReference type="AlphaFoldDB" id="A0A368HEI2"/>
<feature type="domain" description="Nitrite/Sulfite reductase ferredoxin-like" evidence="18">
    <location>
        <begin position="347"/>
        <end position="414"/>
    </location>
</feature>
<dbReference type="GO" id="GO:0046872">
    <property type="term" value="F:metal ion binding"/>
    <property type="evidence" value="ECO:0007669"/>
    <property type="project" value="UniProtKB-KW"/>
</dbReference>